<reference evidence="1 2" key="1">
    <citation type="submission" date="2019-03" db="EMBL/GenBank/DDBJ databases">
        <title>This is whole genome sequence of Paenibacillus sp MS74 strain.</title>
        <authorList>
            <person name="Trinh H.N."/>
        </authorList>
    </citation>
    <scope>NUCLEOTIDE SEQUENCE [LARGE SCALE GENOMIC DNA]</scope>
    <source>
        <strain evidence="1 2">MS74</strain>
    </source>
</reference>
<evidence type="ECO:0000313" key="1">
    <source>
        <dbReference type="EMBL" id="TDF91873.1"/>
    </source>
</evidence>
<dbReference type="EMBL" id="SMRT01000024">
    <property type="protein sequence ID" value="TDF91873.1"/>
    <property type="molecule type" value="Genomic_DNA"/>
</dbReference>
<keyword evidence="2" id="KW-1185">Reference proteome</keyword>
<evidence type="ECO:0000313" key="2">
    <source>
        <dbReference type="Proteomes" id="UP000295636"/>
    </source>
</evidence>
<dbReference type="AlphaFoldDB" id="A0A4R5K9N2"/>
<accession>A0A4R5K9N2</accession>
<proteinExistence type="predicted"/>
<sequence>MSHLTEIIDNHKHLDGLFSIVKHYGVSAEFVTDALVQRFEQIQQDEGSEENTQEEKAYCDEILNTLNQFFARL</sequence>
<dbReference type="RefSeq" id="WP_133235813.1">
    <property type="nucleotide sequence ID" value="NZ_SMRT01000024.1"/>
</dbReference>
<dbReference type="Proteomes" id="UP000295636">
    <property type="component" value="Unassembled WGS sequence"/>
</dbReference>
<dbReference type="OrthoDB" id="2627124at2"/>
<gene>
    <name evidence="1" type="ORF">E1757_31530</name>
</gene>
<comment type="caution">
    <text evidence="1">The sequence shown here is derived from an EMBL/GenBank/DDBJ whole genome shotgun (WGS) entry which is preliminary data.</text>
</comment>
<protein>
    <submittedName>
        <fullName evidence="1">Uncharacterized protein</fullName>
    </submittedName>
</protein>
<organism evidence="1 2">
    <name type="scientific">Paenibacillus piri</name>
    <dbReference type="NCBI Taxonomy" id="2547395"/>
    <lineage>
        <taxon>Bacteria</taxon>
        <taxon>Bacillati</taxon>
        <taxon>Bacillota</taxon>
        <taxon>Bacilli</taxon>
        <taxon>Bacillales</taxon>
        <taxon>Paenibacillaceae</taxon>
        <taxon>Paenibacillus</taxon>
    </lineage>
</organism>
<name>A0A4R5K9N2_9BACL</name>